<sequence length="129" mass="14446">MVLGFCNERNRKLACESPTTTPTPDPILSQGKREDQGKEEVRKRETDREEMGNESACRPAGAVAESRFPKKTKCVQPSEQLPRHGFGTNDRILLRLSQQALVPKNTLFANKVLFQIPWALAPLSARSNI</sequence>
<protein>
    <submittedName>
        <fullName evidence="2">Uncharacterized protein</fullName>
    </submittedName>
</protein>
<organism evidence="2 3">
    <name type="scientific">Myotis myotis</name>
    <name type="common">Greater mouse-eared bat</name>
    <name type="synonym">Vespertilio myotis</name>
    <dbReference type="NCBI Taxonomy" id="51298"/>
    <lineage>
        <taxon>Eukaryota</taxon>
        <taxon>Metazoa</taxon>
        <taxon>Chordata</taxon>
        <taxon>Craniata</taxon>
        <taxon>Vertebrata</taxon>
        <taxon>Euteleostomi</taxon>
        <taxon>Mammalia</taxon>
        <taxon>Eutheria</taxon>
        <taxon>Laurasiatheria</taxon>
        <taxon>Chiroptera</taxon>
        <taxon>Yangochiroptera</taxon>
        <taxon>Vespertilionidae</taxon>
        <taxon>Myotis</taxon>
    </lineage>
</organism>
<evidence type="ECO:0000256" key="1">
    <source>
        <dbReference type="SAM" id="MobiDB-lite"/>
    </source>
</evidence>
<feature type="compositionally biased region" description="Basic and acidic residues" evidence="1">
    <location>
        <begin position="31"/>
        <end position="51"/>
    </location>
</feature>
<accession>A0A7J7ZXV4</accession>
<dbReference type="EMBL" id="JABWUV010000002">
    <property type="protein sequence ID" value="KAF6379137.1"/>
    <property type="molecule type" value="Genomic_DNA"/>
</dbReference>
<keyword evidence="3" id="KW-1185">Reference proteome</keyword>
<reference evidence="2 3" key="1">
    <citation type="journal article" date="2020" name="Nature">
        <title>Six reference-quality genomes reveal evolution of bat adaptations.</title>
        <authorList>
            <person name="Jebb D."/>
            <person name="Huang Z."/>
            <person name="Pippel M."/>
            <person name="Hughes G.M."/>
            <person name="Lavrichenko K."/>
            <person name="Devanna P."/>
            <person name="Winkler S."/>
            <person name="Jermiin L.S."/>
            <person name="Skirmuntt E.C."/>
            <person name="Katzourakis A."/>
            <person name="Burkitt-Gray L."/>
            <person name="Ray D.A."/>
            <person name="Sullivan K.A.M."/>
            <person name="Roscito J.G."/>
            <person name="Kirilenko B.M."/>
            <person name="Davalos L.M."/>
            <person name="Corthals A.P."/>
            <person name="Power M.L."/>
            <person name="Jones G."/>
            <person name="Ransome R.D."/>
            <person name="Dechmann D.K.N."/>
            <person name="Locatelli A.G."/>
            <person name="Puechmaille S.J."/>
            <person name="Fedrigo O."/>
            <person name="Jarvis E.D."/>
            <person name="Hiller M."/>
            <person name="Vernes S.C."/>
            <person name="Myers E.W."/>
            <person name="Teeling E.C."/>
        </authorList>
    </citation>
    <scope>NUCLEOTIDE SEQUENCE [LARGE SCALE GENOMIC DNA]</scope>
    <source>
        <strain evidence="2">MMyoMyo1</strain>
        <tissue evidence="2">Flight muscle</tissue>
    </source>
</reference>
<evidence type="ECO:0000313" key="2">
    <source>
        <dbReference type="EMBL" id="KAF6379137.1"/>
    </source>
</evidence>
<feature type="region of interest" description="Disordered" evidence="1">
    <location>
        <begin position="1"/>
        <end position="62"/>
    </location>
</feature>
<dbReference type="Proteomes" id="UP000527355">
    <property type="component" value="Unassembled WGS sequence"/>
</dbReference>
<proteinExistence type="predicted"/>
<comment type="caution">
    <text evidence="2">The sequence shown here is derived from an EMBL/GenBank/DDBJ whole genome shotgun (WGS) entry which is preliminary data.</text>
</comment>
<name>A0A7J7ZXV4_MYOMY</name>
<evidence type="ECO:0000313" key="3">
    <source>
        <dbReference type="Proteomes" id="UP000527355"/>
    </source>
</evidence>
<dbReference type="AlphaFoldDB" id="A0A7J7ZXV4"/>
<gene>
    <name evidence="2" type="ORF">mMyoMyo1_009966</name>
</gene>